<organism evidence="1 2">
    <name type="scientific">Scophthalmus maximus</name>
    <name type="common">Turbot</name>
    <name type="synonym">Psetta maxima</name>
    <dbReference type="NCBI Taxonomy" id="52904"/>
    <lineage>
        <taxon>Eukaryota</taxon>
        <taxon>Metazoa</taxon>
        <taxon>Chordata</taxon>
        <taxon>Craniata</taxon>
        <taxon>Vertebrata</taxon>
        <taxon>Euteleostomi</taxon>
        <taxon>Actinopterygii</taxon>
        <taxon>Neopterygii</taxon>
        <taxon>Teleostei</taxon>
        <taxon>Neoteleostei</taxon>
        <taxon>Acanthomorphata</taxon>
        <taxon>Carangaria</taxon>
        <taxon>Pleuronectiformes</taxon>
        <taxon>Pleuronectoidei</taxon>
        <taxon>Scophthalmidae</taxon>
        <taxon>Scophthalmus</taxon>
    </lineage>
</organism>
<dbReference type="Proteomes" id="UP000438429">
    <property type="component" value="Unassembled WGS sequence"/>
</dbReference>
<sequence length="93" mass="10624">MFLHRNGRLATPEPPERQTFTTINSFTPIYASDGAILFHAHYVIHKQTLWPKAGADWPRASCCCHKTSYHRPMTKSCLPWSDSTSTIRSFCVI</sequence>
<reference evidence="1 2" key="1">
    <citation type="submission" date="2019-06" db="EMBL/GenBank/DDBJ databases">
        <title>Draft genomes of female and male turbot (Scophthalmus maximus).</title>
        <authorList>
            <person name="Xu H."/>
            <person name="Xu X.-W."/>
            <person name="Shao C."/>
            <person name="Chen S."/>
        </authorList>
    </citation>
    <scope>NUCLEOTIDE SEQUENCE [LARGE SCALE GENOMIC DNA]</scope>
    <source>
        <strain evidence="1">Ysfricsl-2016a</strain>
        <tissue evidence="1">Blood</tissue>
    </source>
</reference>
<proteinExistence type="predicted"/>
<evidence type="ECO:0000313" key="1">
    <source>
        <dbReference type="EMBL" id="KAF0032407.1"/>
    </source>
</evidence>
<protein>
    <submittedName>
        <fullName evidence="1">Uncharacterized protein</fullName>
    </submittedName>
</protein>
<gene>
    <name evidence="1" type="ORF">F2P81_014697</name>
</gene>
<evidence type="ECO:0000313" key="2">
    <source>
        <dbReference type="Proteomes" id="UP000438429"/>
    </source>
</evidence>
<accession>A0A6A4SGT0</accession>
<name>A0A6A4SGT0_SCOMX</name>
<dbReference type="AlphaFoldDB" id="A0A6A4SGT0"/>
<comment type="caution">
    <text evidence="1">The sequence shown here is derived from an EMBL/GenBank/DDBJ whole genome shotgun (WGS) entry which is preliminary data.</text>
</comment>
<dbReference type="EMBL" id="VEVO01000013">
    <property type="protein sequence ID" value="KAF0032407.1"/>
    <property type="molecule type" value="Genomic_DNA"/>
</dbReference>